<evidence type="ECO:0000313" key="2">
    <source>
        <dbReference type="Proteomes" id="UP001218188"/>
    </source>
</evidence>
<gene>
    <name evidence="1" type="ORF">C8F04DRAFT_1254472</name>
</gene>
<evidence type="ECO:0000313" key="1">
    <source>
        <dbReference type="EMBL" id="KAJ7040018.1"/>
    </source>
</evidence>
<reference evidence="1" key="1">
    <citation type="submission" date="2023-03" db="EMBL/GenBank/DDBJ databases">
        <title>Massive genome expansion in bonnet fungi (Mycena s.s.) driven by repeated elements and novel gene families across ecological guilds.</title>
        <authorList>
            <consortium name="Lawrence Berkeley National Laboratory"/>
            <person name="Harder C.B."/>
            <person name="Miyauchi S."/>
            <person name="Viragh M."/>
            <person name="Kuo A."/>
            <person name="Thoen E."/>
            <person name="Andreopoulos B."/>
            <person name="Lu D."/>
            <person name="Skrede I."/>
            <person name="Drula E."/>
            <person name="Henrissat B."/>
            <person name="Morin E."/>
            <person name="Kohler A."/>
            <person name="Barry K."/>
            <person name="LaButti K."/>
            <person name="Morin E."/>
            <person name="Salamov A."/>
            <person name="Lipzen A."/>
            <person name="Mereny Z."/>
            <person name="Hegedus B."/>
            <person name="Baldrian P."/>
            <person name="Stursova M."/>
            <person name="Weitz H."/>
            <person name="Taylor A."/>
            <person name="Grigoriev I.V."/>
            <person name="Nagy L.G."/>
            <person name="Martin F."/>
            <person name="Kauserud H."/>
        </authorList>
    </citation>
    <scope>NUCLEOTIDE SEQUENCE</scope>
    <source>
        <strain evidence="1">CBHHK200</strain>
    </source>
</reference>
<proteinExistence type="predicted"/>
<comment type="caution">
    <text evidence="1">The sequence shown here is derived from an EMBL/GenBank/DDBJ whole genome shotgun (WGS) entry which is preliminary data.</text>
</comment>
<accession>A0AAD6T5V6</accession>
<dbReference type="AlphaFoldDB" id="A0AAD6T5V6"/>
<organism evidence="1 2">
    <name type="scientific">Mycena alexandri</name>
    <dbReference type="NCBI Taxonomy" id="1745969"/>
    <lineage>
        <taxon>Eukaryota</taxon>
        <taxon>Fungi</taxon>
        <taxon>Dikarya</taxon>
        <taxon>Basidiomycota</taxon>
        <taxon>Agaricomycotina</taxon>
        <taxon>Agaricomycetes</taxon>
        <taxon>Agaricomycetidae</taxon>
        <taxon>Agaricales</taxon>
        <taxon>Marasmiineae</taxon>
        <taxon>Mycenaceae</taxon>
        <taxon>Mycena</taxon>
    </lineage>
</organism>
<keyword evidence="2" id="KW-1185">Reference proteome</keyword>
<sequence length="172" mass="18622">MVAAALRRRRDQLLGLISAGELRAGAALLPHPARDVYALPRAAARATLRSSMRVSYGAERLVHARTRANVNSPHTTGGSARRAHARLFVESHSFPLQRPPAPRSTFPREPPPRVLRSLLRLCVPAHPLAHVLPRTRQAAPDDDSAPLIALASLLASRATTPPHTYVSSLFPA</sequence>
<dbReference type="Proteomes" id="UP001218188">
    <property type="component" value="Unassembled WGS sequence"/>
</dbReference>
<protein>
    <submittedName>
        <fullName evidence="1">Uncharacterized protein</fullName>
    </submittedName>
</protein>
<name>A0AAD6T5V6_9AGAR</name>
<dbReference type="EMBL" id="JARJCM010000024">
    <property type="protein sequence ID" value="KAJ7040018.1"/>
    <property type="molecule type" value="Genomic_DNA"/>
</dbReference>